<dbReference type="AlphaFoldDB" id="A0AA38G3D6"/>
<sequence length="189" mass="21378">RLSVMVPDVTEMRLISLFIAGLTDALVGFVEAFEPSSLHEAVRRARDLELSTPKSRVPPRVQQKEPPSGSDELQQREPPPRQEVAKKPIISQEDRDELRRKKLCFDCHTPWVPGHDCRGRGKAQFIEVFEESEGDRGEELETREMDDGDGVALDSADAGQEEETFPREIIATLSSTLMYKAFRIRGVMQ</sequence>
<gene>
    <name evidence="2" type="ORF">KI387_022705</name>
</gene>
<comment type="caution">
    <text evidence="2">The sequence shown here is derived from an EMBL/GenBank/DDBJ whole genome shotgun (WGS) entry which is preliminary data.</text>
</comment>
<feature type="non-terminal residue" evidence="2">
    <location>
        <position position="189"/>
    </location>
</feature>
<dbReference type="EMBL" id="JAHRHJ020000005">
    <property type="protein sequence ID" value="KAH9314078.1"/>
    <property type="molecule type" value="Genomic_DNA"/>
</dbReference>
<organism evidence="2 3">
    <name type="scientific">Taxus chinensis</name>
    <name type="common">Chinese yew</name>
    <name type="synonym">Taxus wallichiana var. chinensis</name>
    <dbReference type="NCBI Taxonomy" id="29808"/>
    <lineage>
        <taxon>Eukaryota</taxon>
        <taxon>Viridiplantae</taxon>
        <taxon>Streptophyta</taxon>
        <taxon>Embryophyta</taxon>
        <taxon>Tracheophyta</taxon>
        <taxon>Spermatophyta</taxon>
        <taxon>Pinopsida</taxon>
        <taxon>Pinidae</taxon>
        <taxon>Conifers II</taxon>
        <taxon>Cupressales</taxon>
        <taxon>Taxaceae</taxon>
        <taxon>Taxus</taxon>
    </lineage>
</organism>
<reference evidence="2 3" key="1">
    <citation type="journal article" date="2021" name="Nat. Plants">
        <title>The Taxus genome provides insights into paclitaxel biosynthesis.</title>
        <authorList>
            <person name="Xiong X."/>
            <person name="Gou J."/>
            <person name="Liao Q."/>
            <person name="Li Y."/>
            <person name="Zhou Q."/>
            <person name="Bi G."/>
            <person name="Li C."/>
            <person name="Du R."/>
            <person name="Wang X."/>
            <person name="Sun T."/>
            <person name="Guo L."/>
            <person name="Liang H."/>
            <person name="Lu P."/>
            <person name="Wu Y."/>
            <person name="Zhang Z."/>
            <person name="Ro D.K."/>
            <person name="Shang Y."/>
            <person name="Huang S."/>
            <person name="Yan J."/>
        </authorList>
    </citation>
    <scope>NUCLEOTIDE SEQUENCE [LARGE SCALE GENOMIC DNA]</scope>
    <source>
        <strain evidence="2">Ta-2019</strain>
    </source>
</reference>
<feature type="region of interest" description="Disordered" evidence="1">
    <location>
        <begin position="49"/>
        <end position="93"/>
    </location>
</feature>
<accession>A0AA38G3D6</accession>
<evidence type="ECO:0000313" key="3">
    <source>
        <dbReference type="Proteomes" id="UP000824469"/>
    </source>
</evidence>
<evidence type="ECO:0000313" key="2">
    <source>
        <dbReference type="EMBL" id="KAH9314078.1"/>
    </source>
</evidence>
<feature type="non-terminal residue" evidence="2">
    <location>
        <position position="1"/>
    </location>
</feature>
<feature type="compositionally biased region" description="Basic and acidic residues" evidence="1">
    <location>
        <begin position="73"/>
        <end position="93"/>
    </location>
</feature>
<dbReference type="Proteomes" id="UP000824469">
    <property type="component" value="Unassembled WGS sequence"/>
</dbReference>
<dbReference type="OMA" id="QDAIWRT"/>
<keyword evidence="3" id="KW-1185">Reference proteome</keyword>
<evidence type="ECO:0000256" key="1">
    <source>
        <dbReference type="SAM" id="MobiDB-lite"/>
    </source>
</evidence>
<name>A0AA38G3D6_TAXCH</name>
<protein>
    <submittedName>
        <fullName evidence="2">Uncharacterized protein</fullName>
    </submittedName>
</protein>
<proteinExistence type="predicted"/>